<dbReference type="InterPro" id="IPR011605">
    <property type="entry name" value="NusB_fam"/>
</dbReference>
<protein>
    <recommendedName>
        <fullName evidence="6">Transcription antitermination protein NusB</fullName>
    </recommendedName>
    <alternativeName>
        <fullName evidence="6">Antitermination factor NusB</fullName>
    </alternativeName>
</protein>
<evidence type="ECO:0000259" key="7">
    <source>
        <dbReference type="Pfam" id="PF01029"/>
    </source>
</evidence>
<dbReference type="Proteomes" id="UP001631949">
    <property type="component" value="Unassembled WGS sequence"/>
</dbReference>
<sequence>MNQDKRAARLMTFLCLYAEQESGAEDTGILDHLYPTRFHLADLARAVDLTETDPLLAVRTWLYDRLDTPKSDRLKTQAAMYDLLADLYEGYGIAAEQKATPSLDMEAYSAFFDAYVEASARALHKAAGPDWQDRLIQELLADIAEQAFFYEKAPMVVARDYFKAKRFGELLTEGPMVNALLGQEDLAAYQSEVMTAWLDDADLKGALGKNIQAADLLALDGQALAGHLAGIANQLEAIDEDIRAVANKWRLDRLASCDRAILRLGTYELKYAPDPADPALVINEAVELAKTYGDDEAYKFINGALDSIAKGRAADE</sequence>
<keyword evidence="9" id="KW-1185">Reference proteome</keyword>
<dbReference type="Gene3D" id="1.10.940.10">
    <property type="entry name" value="NusB-like"/>
    <property type="match status" value="1"/>
</dbReference>
<accession>A0ABW9GZ08</accession>
<dbReference type="InterPro" id="IPR035926">
    <property type="entry name" value="NusB-like_sf"/>
</dbReference>
<dbReference type="PANTHER" id="PTHR11078">
    <property type="entry name" value="N UTILIZATION SUBSTANCE PROTEIN B-RELATED"/>
    <property type="match status" value="1"/>
</dbReference>
<keyword evidence="3 6" id="KW-0694">RNA-binding</keyword>
<evidence type="ECO:0000256" key="6">
    <source>
        <dbReference type="HAMAP-Rule" id="MF_00073"/>
    </source>
</evidence>
<evidence type="ECO:0000313" key="8">
    <source>
        <dbReference type="EMBL" id="MFM9413798.1"/>
    </source>
</evidence>
<keyword evidence="5 6" id="KW-0804">Transcription</keyword>
<dbReference type="SUPFAM" id="SSF48013">
    <property type="entry name" value="NusB-like"/>
    <property type="match status" value="1"/>
</dbReference>
<comment type="caution">
    <text evidence="8">The sequence shown here is derived from an EMBL/GenBank/DDBJ whole genome shotgun (WGS) entry which is preliminary data.</text>
</comment>
<evidence type="ECO:0000256" key="1">
    <source>
        <dbReference type="ARBA" id="ARBA00005952"/>
    </source>
</evidence>
<reference evidence="8 9" key="1">
    <citation type="journal article" date="2016" name="Int. J. Syst. Evol. Microbiol.">
        <title>Peptococcus simiae sp. nov., isolated from rhesus macaque faeces and emended description of the genus Peptococcus.</title>
        <authorList>
            <person name="Shkoporov A.N."/>
            <person name="Efimov B.A."/>
            <person name="Kondova I."/>
            <person name="Ouwerling B."/>
            <person name="Chaplin A.V."/>
            <person name="Shcherbakova V.A."/>
            <person name="Langermans J.A.M."/>
        </authorList>
    </citation>
    <scope>NUCLEOTIDE SEQUENCE [LARGE SCALE GENOMIC DNA]</scope>
    <source>
        <strain evidence="8 9">M108</strain>
    </source>
</reference>
<comment type="function">
    <text evidence="6">Involved in transcription antitermination. Required for transcription of ribosomal RNA (rRNA) genes. Binds specifically to the boxA antiterminator sequence of the ribosomal RNA (rrn) operons.</text>
</comment>
<evidence type="ECO:0000256" key="4">
    <source>
        <dbReference type="ARBA" id="ARBA00023015"/>
    </source>
</evidence>
<feature type="domain" description="NusB/RsmB/TIM44" evidence="7">
    <location>
        <begin position="210"/>
        <end position="310"/>
    </location>
</feature>
<dbReference type="HAMAP" id="MF_00073">
    <property type="entry name" value="NusB"/>
    <property type="match status" value="1"/>
</dbReference>
<proteinExistence type="inferred from homology"/>
<dbReference type="EMBL" id="JBJUVG010000006">
    <property type="protein sequence ID" value="MFM9413798.1"/>
    <property type="molecule type" value="Genomic_DNA"/>
</dbReference>
<dbReference type="PANTHER" id="PTHR11078:SF3">
    <property type="entry name" value="ANTITERMINATION NUSB DOMAIN-CONTAINING PROTEIN"/>
    <property type="match status" value="1"/>
</dbReference>
<keyword evidence="4 6" id="KW-0805">Transcription regulation</keyword>
<dbReference type="NCBIfam" id="TIGR01951">
    <property type="entry name" value="nusB"/>
    <property type="match status" value="1"/>
</dbReference>
<evidence type="ECO:0000313" key="9">
    <source>
        <dbReference type="Proteomes" id="UP001631949"/>
    </source>
</evidence>
<name>A0ABW9GZ08_9FIRM</name>
<evidence type="ECO:0000256" key="5">
    <source>
        <dbReference type="ARBA" id="ARBA00023163"/>
    </source>
</evidence>
<dbReference type="RefSeq" id="WP_408977414.1">
    <property type="nucleotide sequence ID" value="NZ_JBJUVG010000006.1"/>
</dbReference>
<dbReference type="Pfam" id="PF01029">
    <property type="entry name" value="NusB"/>
    <property type="match status" value="1"/>
</dbReference>
<gene>
    <name evidence="6 8" type="primary">nusB</name>
    <name evidence="8" type="ORF">ACKQTC_05420</name>
</gene>
<evidence type="ECO:0000256" key="3">
    <source>
        <dbReference type="ARBA" id="ARBA00022884"/>
    </source>
</evidence>
<keyword evidence="2 6" id="KW-0889">Transcription antitermination</keyword>
<evidence type="ECO:0000256" key="2">
    <source>
        <dbReference type="ARBA" id="ARBA00022814"/>
    </source>
</evidence>
<comment type="similarity">
    <text evidence="1 6">Belongs to the NusB family.</text>
</comment>
<organism evidence="8 9">
    <name type="scientific">Peptococcus simiae</name>
    <dbReference type="NCBI Taxonomy" id="1643805"/>
    <lineage>
        <taxon>Bacteria</taxon>
        <taxon>Bacillati</taxon>
        <taxon>Bacillota</taxon>
        <taxon>Clostridia</taxon>
        <taxon>Eubacteriales</taxon>
        <taxon>Peptococcaceae</taxon>
        <taxon>Peptococcus</taxon>
    </lineage>
</organism>
<dbReference type="InterPro" id="IPR006027">
    <property type="entry name" value="NusB_RsmB_TIM44"/>
</dbReference>